<dbReference type="InterPro" id="IPR014710">
    <property type="entry name" value="RmlC-like_jellyroll"/>
</dbReference>
<feature type="domain" description="ChrR-like cupin" evidence="1">
    <location>
        <begin position="120"/>
        <end position="205"/>
    </location>
</feature>
<dbReference type="Proteomes" id="UP001310692">
    <property type="component" value="Unassembled WGS sequence"/>
</dbReference>
<dbReference type="CDD" id="cd20301">
    <property type="entry name" value="cupin_ChrR"/>
    <property type="match status" value="1"/>
</dbReference>
<protein>
    <submittedName>
        <fullName evidence="2">Cupin domain-containing protein</fullName>
    </submittedName>
</protein>
<proteinExistence type="predicted"/>
<evidence type="ECO:0000259" key="1">
    <source>
        <dbReference type="Pfam" id="PF12973"/>
    </source>
</evidence>
<dbReference type="InterPro" id="IPR012807">
    <property type="entry name" value="Anti-sigma_ChrR"/>
</dbReference>
<dbReference type="InterPro" id="IPR025979">
    <property type="entry name" value="ChrR-like_cupin_dom"/>
</dbReference>
<sequence>MTRPDVHMELIEGLAAGRLSPPLTLLARSYAEANPAAGDALSRLDSAGAALLESAEPAELDDDALATALAMIDALEAGAGEAGSATAPDRLSAAGRAADMSAELIRLPDSLRDRIVESGADWRFAAPGVRRLVLDETGDAKAELLRIEPGHGSPSHTHTGREFTLVLTGSFFDGHNRYRAGEVCETGPETTHRPIADPGEVCYALAVTEGSLKFKGPLGAVQRLFGG</sequence>
<gene>
    <name evidence="2" type="ORF">V0U35_01310</name>
</gene>
<reference evidence="2 3" key="1">
    <citation type="submission" date="2024-01" db="EMBL/GenBank/DDBJ databases">
        <title>Hyphobacterium bacterium isolated from marine sediment.</title>
        <authorList>
            <person name="Zhao S."/>
        </authorList>
    </citation>
    <scope>NUCLEOTIDE SEQUENCE [LARGE SCALE GENOMIC DNA]</scope>
    <source>
        <strain evidence="2 3">Y60-23</strain>
    </source>
</reference>
<dbReference type="SUPFAM" id="SSF51182">
    <property type="entry name" value="RmlC-like cupins"/>
    <property type="match status" value="1"/>
</dbReference>
<keyword evidence="3" id="KW-1185">Reference proteome</keyword>
<dbReference type="Gene3D" id="1.10.10.1320">
    <property type="entry name" value="Anti-sigma factor, zinc-finger domain"/>
    <property type="match status" value="1"/>
</dbReference>
<dbReference type="InterPro" id="IPR011051">
    <property type="entry name" value="RmlC_Cupin_sf"/>
</dbReference>
<accession>A0ABU7LUR2</accession>
<dbReference type="Pfam" id="PF12973">
    <property type="entry name" value="Cupin_7"/>
    <property type="match status" value="1"/>
</dbReference>
<evidence type="ECO:0000313" key="3">
    <source>
        <dbReference type="Proteomes" id="UP001310692"/>
    </source>
</evidence>
<organism evidence="2 3">
    <name type="scientific">Hyphobacterium marinum</name>
    <dbReference type="NCBI Taxonomy" id="3116574"/>
    <lineage>
        <taxon>Bacteria</taxon>
        <taxon>Pseudomonadati</taxon>
        <taxon>Pseudomonadota</taxon>
        <taxon>Alphaproteobacteria</taxon>
        <taxon>Maricaulales</taxon>
        <taxon>Maricaulaceae</taxon>
        <taxon>Hyphobacterium</taxon>
    </lineage>
</organism>
<dbReference type="RefSeq" id="WP_330194839.1">
    <property type="nucleotide sequence ID" value="NZ_JAZDRO010000001.1"/>
</dbReference>
<dbReference type="Gene3D" id="2.60.120.10">
    <property type="entry name" value="Jelly Rolls"/>
    <property type="match status" value="1"/>
</dbReference>
<dbReference type="InterPro" id="IPR041916">
    <property type="entry name" value="Anti_sigma_zinc_sf"/>
</dbReference>
<name>A0ABU7LUR2_9PROT</name>
<comment type="caution">
    <text evidence="2">The sequence shown here is derived from an EMBL/GenBank/DDBJ whole genome shotgun (WGS) entry which is preliminary data.</text>
</comment>
<dbReference type="EMBL" id="JAZDRO010000001">
    <property type="protein sequence ID" value="MEE2565301.1"/>
    <property type="molecule type" value="Genomic_DNA"/>
</dbReference>
<evidence type="ECO:0000313" key="2">
    <source>
        <dbReference type="EMBL" id="MEE2565301.1"/>
    </source>
</evidence>